<dbReference type="InterPro" id="IPR021778">
    <property type="entry name" value="Se/S_carrier-like"/>
</dbReference>
<evidence type="ECO:0000259" key="1">
    <source>
        <dbReference type="Pfam" id="PF11823"/>
    </source>
</evidence>
<evidence type="ECO:0000313" key="3">
    <source>
        <dbReference type="Proteomes" id="UP000245793"/>
    </source>
</evidence>
<proteinExistence type="predicted"/>
<reference evidence="2 3" key="1">
    <citation type="submission" date="2018-04" db="EMBL/GenBank/DDBJ databases">
        <title>Genomic Encyclopedia of Type Strains, Phase IV (KMG-IV): sequencing the most valuable type-strain genomes for metagenomic binning, comparative biology and taxonomic classification.</title>
        <authorList>
            <person name="Goeker M."/>
        </authorList>
    </citation>
    <scope>NUCLEOTIDE SEQUENCE [LARGE SCALE GENOMIC DNA]</scope>
    <source>
        <strain evidence="2 3">DSM 20705</strain>
    </source>
</reference>
<evidence type="ECO:0000313" key="2">
    <source>
        <dbReference type="EMBL" id="PVY95549.1"/>
    </source>
</evidence>
<comment type="caution">
    <text evidence="2">The sequence shown here is derived from an EMBL/GenBank/DDBJ whole genome shotgun (WGS) entry which is preliminary data.</text>
</comment>
<accession>A0A2U1E765</accession>
<dbReference type="RefSeq" id="WP_116479487.1">
    <property type="nucleotide sequence ID" value="NZ_QEKV01000001.1"/>
</dbReference>
<gene>
    <name evidence="2" type="ORF">C7381_10175</name>
</gene>
<dbReference type="Proteomes" id="UP000245793">
    <property type="component" value="Unassembled WGS sequence"/>
</dbReference>
<feature type="domain" description="Putative Se/S carrier protein-like" evidence="1">
    <location>
        <begin position="3"/>
        <end position="68"/>
    </location>
</feature>
<keyword evidence="3" id="KW-1185">Reference proteome</keyword>
<sequence>MIVVTFHQLTDALMFEESAKKNEPEFRLIPVPRKISSSCGLAARTSMSVEDVKRILAEEGIESDGIYKEENNDYLKL</sequence>
<organism evidence="2 3">
    <name type="scientific">Ezakiella coagulans</name>
    <dbReference type="NCBI Taxonomy" id="46507"/>
    <lineage>
        <taxon>Bacteria</taxon>
        <taxon>Bacillati</taxon>
        <taxon>Bacillota</taxon>
        <taxon>Tissierellia</taxon>
        <taxon>Ezakiella</taxon>
    </lineage>
</organism>
<name>A0A2U1E765_9FIRM</name>
<dbReference type="AlphaFoldDB" id="A0A2U1E765"/>
<protein>
    <submittedName>
        <fullName evidence="2">Uncharacterized protein DUF3343</fullName>
    </submittedName>
</protein>
<dbReference type="Pfam" id="PF11823">
    <property type="entry name" value="Se_S_carrier"/>
    <property type="match status" value="1"/>
</dbReference>
<dbReference type="EMBL" id="QEKV01000001">
    <property type="protein sequence ID" value="PVY95549.1"/>
    <property type="molecule type" value="Genomic_DNA"/>
</dbReference>